<sequence length="388" mass="40868">MPTPTPSPSSSPSTGAIAGGVVGGLAVIAVVTYLVWKFCIKAKRHQISKAEEDGDFDEAIEAEQSFNARRDQRASTHTVHSVASTVLTRASNIIQIAYIPGVMNRPSPNSPTALVPPVPPIPIAISSASQPSTPAGTEEQHFFVPGDLRGSTYSGFSGFSDTSYARTSYAPRSSIASTIYGKNAVMPPPQTGMRIKPTMVNLKSTNNLDPNSMVAPPMPSINYKKYNGSNLGPISPANSTFSVGTTYLNNASAHTATPARPVVVRVGSDSKRPSSTSGADFDNEGHPASPDGRESIALISPVRDNFPVPPRMSKHDPIGGTIIEESSIPDQGPFSDPPASPTGTRRSGHSLSAVIEEATRRASQRAVAGTSAERDRSPFSDEHATHDI</sequence>
<reference evidence="3 4" key="1">
    <citation type="submission" date="2024-01" db="EMBL/GenBank/DDBJ databases">
        <authorList>
            <person name="Allen C."/>
            <person name="Tagirdzhanova G."/>
        </authorList>
    </citation>
    <scope>NUCLEOTIDE SEQUENCE [LARGE SCALE GENOMIC DNA]</scope>
    <source>
        <strain evidence="3 4">CBS 119000</strain>
    </source>
</reference>
<evidence type="ECO:0000313" key="4">
    <source>
        <dbReference type="Proteomes" id="UP001642502"/>
    </source>
</evidence>
<feature type="compositionally biased region" description="Basic and acidic residues" evidence="1">
    <location>
        <begin position="372"/>
        <end position="388"/>
    </location>
</feature>
<feature type="transmembrane region" description="Helical" evidence="2">
    <location>
        <begin position="16"/>
        <end position="36"/>
    </location>
</feature>
<evidence type="ECO:0000313" key="3">
    <source>
        <dbReference type="EMBL" id="CAK7269311.1"/>
    </source>
</evidence>
<accession>A0ABP0DR81</accession>
<keyword evidence="2" id="KW-0472">Membrane</keyword>
<name>A0ABP0DR81_9PEZI</name>
<evidence type="ECO:0000256" key="1">
    <source>
        <dbReference type="SAM" id="MobiDB-lite"/>
    </source>
</evidence>
<protein>
    <submittedName>
        <fullName evidence="3">Overproduction-induced pheromone-resistant</fullName>
    </submittedName>
</protein>
<organism evidence="3 4">
    <name type="scientific">Sporothrix epigloea</name>
    <dbReference type="NCBI Taxonomy" id="1892477"/>
    <lineage>
        <taxon>Eukaryota</taxon>
        <taxon>Fungi</taxon>
        <taxon>Dikarya</taxon>
        <taxon>Ascomycota</taxon>
        <taxon>Pezizomycotina</taxon>
        <taxon>Sordariomycetes</taxon>
        <taxon>Sordariomycetidae</taxon>
        <taxon>Ophiostomatales</taxon>
        <taxon>Ophiostomataceae</taxon>
        <taxon>Sporothrix</taxon>
    </lineage>
</organism>
<keyword evidence="2" id="KW-1133">Transmembrane helix</keyword>
<keyword evidence="2" id="KW-0812">Transmembrane</keyword>
<evidence type="ECO:0000256" key="2">
    <source>
        <dbReference type="SAM" id="Phobius"/>
    </source>
</evidence>
<comment type="caution">
    <text evidence="3">The sequence shown here is derived from an EMBL/GenBank/DDBJ whole genome shotgun (WGS) entry which is preliminary data.</text>
</comment>
<proteinExistence type="predicted"/>
<dbReference type="EMBL" id="CAWUON010000046">
    <property type="protein sequence ID" value="CAK7269311.1"/>
    <property type="molecule type" value="Genomic_DNA"/>
</dbReference>
<gene>
    <name evidence="3" type="primary">OPY2</name>
    <name evidence="3" type="ORF">SEPCBS119000_003505</name>
</gene>
<keyword evidence="4" id="KW-1185">Reference proteome</keyword>
<feature type="region of interest" description="Disordered" evidence="1">
    <location>
        <begin position="259"/>
        <end position="388"/>
    </location>
</feature>
<dbReference type="Proteomes" id="UP001642502">
    <property type="component" value="Unassembled WGS sequence"/>
</dbReference>